<dbReference type="RefSeq" id="WP_104983067.1">
    <property type="nucleotide sequence ID" value="NZ_CP012673.1"/>
</dbReference>
<evidence type="ECO:0000256" key="1">
    <source>
        <dbReference type="SAM" id="Phobius"/>
    </source>
</evidence>
<name>A0A2L0EZ15_SORCE</name>
<dbReference type="SUPFAM" id="SSF56112">
    <property type="entry name" value="Protein kinase-like (PK-like)"/>
    <property type="match status" value="1"/>
</dbReference>
<feature type="transmembrane region" description="Helical" evidence="1">
    <location>
        <begin position="118"/>
        <end position="141"/>
    </location>
</feature>
<organism evidence="2 3">
    <name type="scientific">Sorangium cellulosum</name>
    <name type="common">Polyangium cellulosum</name>
    <dbReference type="NCBI Taxonomy" id="56"/>
    <lineage>
        <taxon>Bacteria</taxon>
        <taxon>Pseudomonadati</taxon>
        <taxon>Myxococcota</taxon>
        <taxon>Polyangia</taxon>
        <taxon>Polyangiales</taxon>
        <taxon>Polyangiaceae</taxon>
        <taxon>Sorangium</taxon>
    </lineage>
</organism>
<accession>A0A2L0EZ15</accession>
<evidence type="ECO:0000313" key="3">
    <source>
        <dbReference type="Proteomes" id="UP000238348"/>
    </source>
</evidence>
<proteinExistence type="predicted"/>
<keyword evidence="1" id="KW-1133">Transmembrane helix</keyword>
<dbReference type="AlphaFoldDB" id="A0A2L0EZ15"/>
<keyword evidence="1" id="KW-0812">Transmembrane</keyword>
<gene>
    <name evidence="2" type="ORF">SOCE26_060270</name>
</gene>
<evidence type="ECO:0008006" key="4">
    <source>
        <dbReference type="Google" id="ProtNLM"/>
    </source>
</evidence>
<dbReference type="InterPro" id="IPR011009">
    <property type="entry name" value="Kinase-like_dom_sf"/>
</dbReference>
<dbReference type="Gene3D" id="3.30.200.20">
    <property type="entry name" value="Phosphorylase Kinase, domain 1"/>
    <property type="match status" value="1"/>
</dbReference>
<dbReference type="OrthoDB" id="9801841at2"/>
<dbReference type="Proteomes" id="UP000238348">
    <property type="component" value="Chromosome"/>
</dbReference>
<dbReference type="EMBL" id="CP012673">
    <property type="protein sequence ID" value="AUX44561.1"/>
    <property type="molecule type" value="Genomic_DNA"/>
</dbReference>
<evidence type="ECO:0000313" key="2">
    <source>
        <dbReference type="EMBL" id="AUX44561.1"/>
    </source>
</evidence>
<sequence>MSLSFIQGTLFDGRYRVVRGIATGAMGVVYEVVHVATERRRALKVMHPHLAENPAFQARFKLEARIAARIAAEVVGSVTGWMALDASSLADEECYDIGDDVAACSLVGKAAGARAKDLGLVSTIGFSAGAVLAGTAVVLFLTEPSPSRPPASAVSWSLLAGPTGGSIVVSSPW</sequence>
<protein>
    <recommendedName>
        <fullName evidence="4">Protein kinase domain-containing protein</fullName>
    </recommendedName>
</protein>
<reference evidence="2 3" key="1">
    <citation type="submission" date="2015-09" db="EMBL/GenBank/DDBJ databases">
        <title>Sorangium comparison.</title>
        <authorList>
            <person name="Zaburannyi N."/>
            <person name="Bunk B."/>
            <person name="Overmann J."/>
            <person name="Mueller R."/>
        </authorList>
    </citation>
    <scope>NUCLEOTIDE SEQUENCE [LARGE SCALE GENOMIC DNA]</scope>
    <source>
        <strain evidence="2 3">So ce26</strain>
    </source>
</reference>
<keyword evidence="1" id="KW-0472">Membrane</keyword>